<dbReference type="InterPro" id="IPR015590">
    <property type="entry name" value="Aldehyde_DH_dom"/>
</dbReference>
<dbReference type="InterPro" id="IPR016163">
    <property type="entry name" value="Ald_DH_C"/>
</dbReference>
<dbReference type="PANTHER" id="PTHR43570:SF20">
    <property type="entry name" value="ALDEHYDE DEHYDROGENASE ALDX-RELATED"/>
    <property type="match status" value="1"/>
</dbReference>
<reference evidence="8 9" key="1">
    <citation type="submission" date="2020-03" db="EMBL/GenBank/DDBJ databases">
        <authorList>
            <person name="Bakhshi Ganjeh M."/>
        </authorList>
    </citation>
    <scope>NUCLEOTIDE SEQUENCE [LARGE SCALE GENOMIC DNA]</scope>
    <source>
        <strain evidence="9">Iran 50</strain>
    </source>
</reference>
<dbReference type="InterPro" id="IPR012394">
    <property type="entry name" value="Aldehyde_DH_NAD(P)"/>
</dbReference>
<name>A0ABX7UPQ9_9GAMM</name>
<feature type="active site" evidence="5">
    <location>
        <position position="225"/>
    </location>
</feature>
<keyword evidence="9" id="KW-1185">Reference proteome</keyword>
<comment type="similarity">
    <text evidence="1 4 6">Belongs to the aldehyde dehydrogenase family.</text>
</comment>
<evidence type="ECO:0000313" key="8">
    <source>
        <dbReference type="EMBL" id="QTF07673.1"/>
    </source>
</evidence>
<dbReference type="EMBL" id="CP050854">
    <property type="protein sequence ID" value="QTF07673.1"/>
    <property type="molecule type" value="Genomic_DNA"/>
</dbReference>
<gene>
    <name evidence="8" type="ORF">HC231_06830</name>
</gene>
<dbReference type="InterPro" id="IPR016161">
    <property type="entry name" value="Ald_DH/histidinol_DH"/>
</dbReference>
<evidence type="ECO:0000259" key="7">
    <source>
        <dbReference type="Pfam" id="PF00171"/>
    </source>
</evidence>
<keyword evidence="3" id="KW-0520">NAD</keyword>
<protein>
    <recommendedName>
        <fullName evidence="4">Aldehyde dehydrogenase</fullName>
    </recommendedName>
</protein>
<dbReference type="Gene3D" id="3.40.309.10">
    <property type="entry name" value="Aldehyde Dehydrogenase, Chain A, domain 2"/>
    <property type="match status" value="1"/>
</dbReference>
<dbReference type="PANTHER" id="PTHR43570">
    <property type="entry name" value="ALDEHYDE DEHYDROGENASE"/>
    <property type="match status" value="1"/>
</dbReference>
<sequence>MANQTSPAALIVNNRPASHEDFTQLLALLKKRHISSPPSAEERRNRLLRAIRLLKQNKEAFAAAYSKDFGFRSPINTLISDILGSVAALQYAYDHLPAWMESEARDSPFPDTQAFIDYRPLGVIGIISPWNFPLVLTFGPLADVIAAGNIAVIKPSSSTPNGSALLCKLIGEHFSPEEISTVQGHNAGTFFAAQPFDHLVFTGSTATGKQIMSAAAENLTPVTLELGGKSPVIISESSDLRQAVERILTVKTFNAGQICISPDYVLVPRRKIGEFVAHAQAFIASSYPTLRDNPDYTAIINAKAFRRLHGLVKEAASLGAEVFELNPANENLDSEALHKMAPTLLVNVPDSALVMREEIFGPVLPVQGYATYAECIDTINRMPRPLAAYYFGHEQAEIDQLREHTLSGSLVINDVMSHVLLHDIPFGGVGASGIGAYHGIEGFKRFSHARPVFIQSAQGHSNLPMRAPYGDEVRAFVDQQLDSMGNPAKA</sequence>
<dbReference type="RefSeq" id="WP_208230306.1">
    <property type="nucleotide sequence ID" value="NZ_CP050854.1"/>
</dbReference>
<evidence type="ECO:0000256" key="2">
    <source>
        <dbReference type="ARBA" id="ARBA00023002"/>
    </source>
</evidence>
<evidence type="ECO:0000256" key="3">
    <source>
        <dbReference type="ARBA" id="ARBA00023027"/>
    </source>
</evidence>
<dbReference type="Gene3D" id="3.40.605.10">
    <property type="entry name" value="Aldehyde Dehydrogenase, Chain A, domain 1"/>
    <property type="match status" value="1"/>
</dbReference>
<feature type="domain" description="Aldehyde dehydrogenase" evidence="7">
    <location>
        <begin position="39"/>
        <end position="450"/>
    </location>
</feature>
<evidence type="ECO:0000256" key="4">
    <source>
        <dbReference type="PIRNR" id="PIRNR036492"/>
    </source>
</evidence>
<organism evidence="8 9">
    <name type="scientific">Brenneria izadpanahii</name>
    <dbReference type="NCBI Taxonomy" id="2722756"/>
    <lineage>
        <taxon>Bacteria</taxon>
        <taxon>Pseudomonadati</taxon>
        <taxon>Pseudomonadota</taxon>
        <taxon>Gammaproteobacteria</taxon>
        <taxon>Enterobacterales</taxon>
        <taxon>Pectobacteriaceae</taxon>
        <taxon>Brenneria</taxon>
    </lineage>
</organism>
<dbReference type="CDD" id="cd07133">
    <property type="entry name" value="ALDH_CALDH_CalB"/>
    <property type="match status" value="1"/>
</dbReference>
<evidence type="ECO:0000256" key="5">
    <source>
        <dbReference type="PROSITE-ProRule" id="PRU10007"/>
    </source>
</evidence>
<dbReference type="Pfam" id="PF00171">
    <property type="entry name" value="Aldedh"/>
    <property type="match status" value="1"/>
</dbReference>
<keyword evidence="2 4" id="KW-0560">Oxidoreductase</keyword>
<dbReference type="PIRSF" id="PIRSF036492">
    <property type="entry name" value="ALDH"/>
    <property type="match status" value="1"/>
</dbReference>
<dbReference type="InterPro" id="IPR016162">
    <property type="entry name" value="Ald_DH_N"/>
</dbReference>
<dbReference type="PROSITE" id="PS00687">
    <property type="entry name" value="ALDEHYDE_DEHYDR_GLU"/>
    <property type="match status" value="1"/>
</dbReference>
<dbReference type="Proteomes" id="UP000671960">
    <property type="component" value="Chromosome"/>
</dbReference>
<accession>A0ABX7UPQ9</accession>
<dbReference type="InterPro" id="IPR029510">
    <property type="entry name" value="Ald_DH_CS_GLU"/>
</dbReference>
<evidence type="ECO:0000313" key="9">
    <source>
        <dbReference type="Proteomes" id="UP000671960"/>
    </source>
</evidence>
<evidence type="ECO:0000256" key="1">
    <source>
        <dbReference type="ARBA" id="ARBA00009986"/>
    </source>
</evidence>
<dbReference type="SUPFAM" id="SSF53720">
    <property type="entry name" value="ALDH-like"/>
    <property type="match status" value="1"/>
</dbReference>
<evidence type="ECO:0000256" key="6">
    <source>
        <dbReference type="RuleBase" id="RU003345"/>
    </source>
</evidence>
<proteinExistence type="inferred from homology"/>